<evidence type="ECO:0000313" key="1">
    <source>
        <dbReference type="EMBL" id="EDX76434.1"/>
    </source>
</evidence>
<dbReference type="Proteomes" id="UP000003835">
    <property type="component" value="Unassembled WGS sequence"/>
</dbReference>
<sequence length="55" mass="6386">MDMEQMSNSLFIKLARSVLNLIISPGWVRKITVKLSNVASHQCLLIFMYIPWFNS</sequence>
<dbReference type="EMBL" id="DS989846">
    <property type="protein sequence ID" value="EDX76434.1"/>
    <property type="molecule type" value="Genomic_DNA"/>
</dbReference>
<proteinExistence type="predicted"/>
<reference evidence="1 2" key="1">
    <citation type="submission" date="2008-07" db="EMBL/GenBank/DDBJ databases">
        <authorList>
            <person name="Tandeau de Marsac N."/>
            <person name="Ferriera S."/>
            <person name="Johnson J."/>
            <person name="Kravitz S."/>
            <person name="Beeson K."/>
            <person name="Sutton G."/>
            <person name="Rogers Y.-H."/>
            <person name="Friedman R."/>
            <person name="Frazier M."/>
            <person name="Venter J.C."/>
        </authorList>
    </citation>
    <scope>NUCLEOTIDE SEQUENCE [LARGE SCALE GENOMIC DNA]</scope>
    <source>
        <strain evidence="1 2">PCC 7420</strain>
    </source>
</reference>
<protein>
    <submittedName>
        <fullName evidence="1">Uncharacterized protein</fullName>
    </submittedName>
</protein>
<dbReference type="AlphaFoldDB" id="B4VN74"/>
<keyword evidence="2" id="KW-1185">Reference proteome</keyword>
<gene>
    <name evidence="1" type="ORF">MC7420_4690</name>
</gene>
<organism evidence="1 2">
    <name type="scientific">Coleofasciculus chthonoplastes PCC 7420</name>
    <dbReference type="NCBI Taxonomy" id="118168"/>
    <lineage>
        <taxon>Bacteria</taxon>
        <taxon>Bacillati</taxon>
        <taxon>Cyanobacteriota</taxon>
        <taxon>Cyanophyceae</taxon>
        <taxon>Coleofasciculales</taxon>
        <taxon>Coleofasciculaceae</taxon>
        <taxon>Coleofasciculus</taxon>
    </lineage>
</organism>
<accession>B4VN74</accession>
<evidence type="ECO:0000313" key="2">
    <source>
        <dbReference type="Proteomes" id="UP000003835"/>
    </source>
</evidence>
<name>B4VN74_9CYAN</name>
<dbReference type="HOGENOM" id="CLU_3024273_0_0_3"/>
<dbReference type="STRING" id="118168.MC7420_4690"/>